<name>A0A4P7UCI6_9ACTN</name>
<sequence>MLQRRDGARHLVIGCIEFVGASAVALVHLRVRERRPEEIAQPFDDEQLFGVGPGEAAKDQLARGAVQDRHSRRRRPGVAVVLHEYPFTD</sequence>
<evidence type="ECO:0000313" key="3">
    <source>
        <dbReference type="Proteomes" id="UP000297025"/>
    </source>
</evidence>
<keyword evidence="1" id="KW-1133">Transmembrane helix</keyword>
<feature type="transmembrane region" description="Helical" evidence="1">
    <location>
        <begin position="12"/>
        <end position="31"/>
    </location>
</feature>
<dbReference type="RefSeq" id="WP_135832548.1">
    <property type="nucleotide sequence ID" value="NZ_CP038462.1"/>
</dbReference>
<keyword evidence="1" id="KW-0472">Membrane</keyword>
<dbReference type="EMBL" id="CP038462">
    <property type="protein sequence ID" value="QCC77504.1"/>
    <property type="molecule type" value="Genomic_DNA"/>
</dbReference>
<evidence type="ECO:0000313" key="2">
    <source>
        <dbReference type="EMBL" id="QCC77504.1"/>
    </source>
</evidence>
<reference evidence="2 3" key="1">
    <citation type="journal article" date="2008" name="Int. J. Syst. Evol. Microbiol.">
        <title>Nocardioides daphniae sp. nov., isolated from Daphnia cucullata (Crustacea: Cladocera).</title>
        <authorList>
            <person name="Toth E.M."/>
            <person name="Keki Z."/>
            <person name="Homonnay Z.G."/>
            <person name="Borsodi A.K."/>
            <person name="Marialigeti K."/>
            <person name="Schumann P."/>
        </authorList>
    </citation>
    <scope>NUCLEOTIDE SEQUENCE [LARGE SCALE GENOMIC DNA]</scope>
    <source>
        <strain evidence="2 3">JCM 16608</strain>
    </source>
</reference>
<dbReference type="KEGG" id="ndp:E2C04_10535"/>
<evidence type="ECO:0000256" key="1">
    <source>
        <dbReference type="SAM" id="Phobius"/>
    </source>
</evidence>
<dbReference type="AlphaFoldDB" id="A0A4P7UCI6"/>
<protein>
    <submittedName>
        <fullName evidence="2">Uncharacterized protein</fullName>
    </submittedName>
</protein>
<organism evidence="2 3">
    <name type="scientific">Nocardioides daphniae</name>
    <dbReference type="NCBI Taxonomy" id="402297"/>
    <lineage>
        <taxon>Bacteria</taxon>
        <taxon>Bacillati</taxon>
        <taxon>Actinomycetota</taxon>
        <taxon>Actinomycetes</taxon>
        <taxon>Propionibacteriales</taxon>
        <taxon>Nocardioidaceae</taxon>
        <taxon>Nocardioides</taxon>
    </lineage>
</organism>
<accession>A0A4P7UCI6</accession>
<keyword evidence="1" id="KW-0812">Transmembrane</keyword>
<dbReference type="Proteomes" id="UP000297025">
    <property type="component" value="Chromosome"/>
</dbReference>
<gene>
    <name evidence="2" type="ORF">E2C04_10535</name>
</gene>
<proteinExistence type="predicted"/>